<evidence type="ECO:0000256" key="2">
    <source>
        <dbReference type="ARBA" id="ARBA00007511"/>
    </source>
</evidence>
<dbReference type="AlphaFoldDB" id="A0A5E9FVM6"/>
<dbReference type="InterPro" id="IPR005496">
    <property type="entry name" value="Integral_membrane_TerC"/>
</dbReference>
<feature type="transmembrane region" description="Helical" evidence="6">
    <location>
        <begin position="285"/>
        <end position="308"/>
    </location>
</feature>
<keyword evidence="3 6" id="KW-0812">Transmembrane</keyword>
<comment type="subcellular location">
    <subcellularLocation>
        <location evidence="1">Membrane</location>
        <topology evidence="1">Multi-pass membrane protein</topology>
    </subcellularLocation>
</comment>
<dbReference type="Pfam" id="PF03741">
    <property type="entry name" value="TerC"/>
    <property type="match status" value="1"/>
</dbReference>
<evidence type="ECO:0000256" key="4">
    <source>
        <dbReference type="ARBA" id="ARBA00022989"/>
    </source>
</evidence>
<dbReference type="NCBIfam" id="TIGR03718">
    <property type="entry name" value="R_switched_Alx"/>
    <property type="match status" value="1"/>
</dbReference>
<feature type="transmembrane region" description="Helical" evidence="6">
    <location>
        <begin position="131"/>
        <end position="157"/>
    </location>
</feature>
<gene>
    <name evidence="7" type="ORF">SAMN05216368_101436</name>
</gene>
<keyword evidence="4 6" id="KW-1133">Transmembrane helix</keyword>
<comment type="similarity">
    <text evidence="2">Belongs to the TerC family.</text>
</comment>
<dbReference type="EMBL" id="FNIB01000001">
    <property type="protein sequence ID" value="SDM61048.1"/>
    <property type="molecule type" value="Genomic_DNA"/>
</dbReference>
<evidence type="ECO:0000256" key="3">
    <source>
        <dbReference type="ARBA" id="ARBA00022692"/>
    </source>
</evidence>
<protein>
    <submittedName>
        <fullName evidence="7">Tellurite resistance protein TerC</fullName>
    </submittedName>
</protein>
<dbReference type="PANTHER" id="PTHR30238">
    <property type="entry name" value="MEMBRANE BOUND PREDICTED REDOX MODULATOR"/>
    <property type="match status" value="1"/>
</dbReference>
<dbReference type="PANTHER" id="PTHR30238:SF0">
    <property type="entry name" value="THYLAKOID MEMBRANE PROTEIN TERC, CHLOROPLASTIC"/>
    <property type="match status" value="1"/>
</dbReference>
<feature type="transmembrane region" description="Helical" evidence="6">
    <location>
        <begin position="314"/>
        <end position="335"/>
    </location>
</feature>
<evidence type="ECO:0000313" key="7">
    <source>
        <dbReference type="EMBL" id="SDM61048.1"/>
    </source>
</evidence>
<feature type="transmembrane region" description="Helical" evidence="6">
    <location>
        <begin position="385"/>
        <end position="407"/>
    </location>
</feature>
<evidence type="ECO:0000313" key="8">
    <source>
        <dbReference type="Proteomes" id="UP000199639"/>
    </source>
</evidence>
<proteinExistence type="inferred from homology"/>
<feature type="transmembrane region" description="Helical" evidence="6">
    <location>
        <begin position="169"/>
        <end position="188"/>
    </location>
</feature>
<evidence type="ECO:0000256" key="1">
    <source>
        <dbReference type="ARBA" id="ARBA00004141"/>
    </source>
</evidence>
<evidence type="ECO:0000256" key="5">
    <source>
        <dbReference type="ARBA" id="ARBA00023136"/>
    </source>
</evidence>
<sequence length="427" mass="47633">MNYPQPFEPLNPVNTGTQGFTFALFTLTEMRCLRQILRLGSVDPRILISARGVFRHGRLVITDAWCIPGHRFSFAGMEKTLTSYQRQDWSPLMNVSLLIWTITILVTIAFFVFEFFAHVRTPHEPTIRESAWWSAFYIGLALMFGVGIGIVSGWTFSGEYFAGYLTEKALSIDNLFVFLLVMTAFAVPRAYQQKVLLIGIALALVMRGVFIAVGATLIANFSWIFYLFGALLLLLAYRQAFTHSESNPANGRLMRFVRRHLSVTDEYHGDKLSVLKDGRRFVTPLLLVLVAIAFVDLIFAVDSIPAIFGLTDEAYIVFTANAFALMGLRQLYFLIGGLLQRLVYLAQGLAVILAFIGVKLVLHALKLNELSFINGGQPVPWAFDIPIWFSLVFIGTTIAVATVASLVKTRGQRAPVTEPVAAEVSDR</sequence>
<feature type="transmembrane region" description="Helical" evidence="6">
    <location>
        <begin position="97"/>
        <end position="119"/>
    </location>
</feature>
<feature type="transmembrane region" description="Helical" evidence="6">
    <location>
        <begin position="195"/>
        <end position="215"/>
    </location>
</feature>
<organism evidence="7 8">
    <name type="scientific">Cryobacterium flavum</name>
    <dbReference type="NCBI Taxonomy" id="1424659"/>
    <lineage>
        <taxon>Bacteria</taxon>
        <taxon>Bacillati</taxon>
        <taxon>Actinomycetota</taxon>
        <taxon>Actinomycetes</taxon>
        <taxon>Micrococcales</taxon>
        <taxon>Microbacteriaceae</taxon>
        <taxon>Cryobacterium</taxon>
    </lineage>
</organism>
<reference evidence="7 8" key="1">
    <citation type="submission" date="2016-10" db="EMBL/GenBank/DDBJ databases">
        <authorList>
            <person name="Varghese N."/>
            <person name="Submissions S."/>
        </authorList>
    </citation>
    <scope>NUCLEOTIDE SEQUENCE [LARGE SCALE GENOMIC DNA]</scope>
    <source>
        <strain evidence="7 8">CGMCC 1.11215</strain>
    </source>
</reference>
<dbReference type="Proteomes" id="UP000199639">
    <property type="component" value="Unassembled WGS sequence"/>
</dbReference>
<dbReference type="InterPro" id="IPR022369">
    <property type="entry name" value="Integral_membrane_TerC_rswitch"/>
</dbReference>
<evidence type="ECO:0000256" key="6">
    <source>
        <dbReference type="SAM" id="Phobius"/>
    </source>
</evidence>
<keyword evidence="5 6" id="KW-0472">Membrane</keyword>
<feature type="transmembrane region" description="Helical" evidence="6">
    <location>
        <begin position="221"/>
        <end position="237"/>
    </location>
</feature>
<name>A0A5E9FVM6_9MICO</name>
<feature type="transmembrane region" description="Helical" evidence="6">
    <location>
        <begin position="342"/>
        <end position="365"/>
    </location>
</feature>
<accession>A0A5E9FVM6</accession>
<dbReference type="GO" id="GO:0016020">
    <property type="term" value="C:membrane"/>
    <property type="evidence" value="ECO:0007669"/>
    <property type="project" value="UniProtKB-SubCell"/>
</dbReference>